<feature type="region of interest" description="Disordered" evidence="1">
    <location>
        <begin position="158"/>
        <end position="189"/>
    </location>
</feature>
<comment type="caution">
    <text evidence="2">The sequence shown here is derived from an EMBL/GenBank/DDBJ whole genome shotgun (WGS) entry which is preliminary data.</text>
</comment>
<dbReference type="Proteomes" id="UP001152592">
    <property type="component" value="Unassembled WGS sequence"/>
</dbReference>
<name>A0A9W4NIK5_9EURO</name>
<dbReference type="AlphaFoldDB" id="A0A9W4NIK5"/>
<accession>A0A9W4NIK5</accession>
<dbReference type="EMBL" id="CAJVPD010000238">
    <property type="protein sequence ID" value="CAG8383156.1"/>
    <property type="molecule type" value="Genomic_DNA"/>
</dbReference>
<feature type="compositionally biased region" description="Basic and acidic residues" evidence="1">
    <location>
        <begin position="176"/>
        <end position="189"/>
    </location>
</feature>
<reference evidence="2" key="1">
    <citation type="submission" date="2021-07" db="EMBL/GenBank/DDBJ databases">
        <authorList>
            <person name="Branca A.L. A."/>
        </authorList>
    </citation>
    <scope>NUCLEOTIDE SEQUENCE</scope>
</reference>
<gene>
    <name evidence="2" type="ORF">PSALAMII_LOCUS5939</name>
</gene>
<evidence type="ECO:0000313" key="2">
    <source>
        <dbReference type="EMBL" id="CAG8383156.1"/>
    </source>
</evidence>
<dbReference type="OrthoDB" id="1939479at2759"/>
<sequence length="316" mass="35504">MNRQNRHRQPTMPKYPLTAPAIPIALQTSHLLSPPPDRLTNTPTTLSITKESHTLYVHRLRAHEPSNSPEKQLLFTALDKQWPTGTRVIYSKNTPVLVLRRAWFSGLRRWGVKLPKGQGKGKGRTDLLDASMPWTDGNPIGGRGFRLDMRFRNALSSHRRRATVSTDQPPPYTSNRDGHVPPIERRMEHDPRFPDWDDDIWSRNEALPGYSARFGGSALRDLLDAVESPLDPVPASVLEMPSRRSVGLERAAGSTVELRAVQLASGTGVMLGNHMVMYITRHNAMDYSKSKSRLKPRWEVEVAEGVDLLLVSFLSG</sequence>
<organism evidence="2 3">
    <name type="scientific">Penicillium salamii</name>
    <dbReference type="NCBI Taxonomy" id="1612424"/>
    <lineage>
        <taxon>Eukaryota</taxon>
        <taxon>Fungi</taxon>
        <taxon>Dikarya</taxon>
        <taxon>Ascomycota</taxon>
        <taxon>Pezizomycotina</taxon>
        <taxon>Eurotiomycetes</taxon>
        <taxon>Eurotiomycetidae</taxon>
        <taxon>Eurotiales</taxon>
        <taxon>Aspergillaceae</taxon>
        <taxon>Penicillium</taxon>
    </lineage>
</organism>
<evidence type="ECO:0000313" key="3">
    <source>
        <dbReference type="Proteomes" id="UP001152592"/>
    </source>
</evidence>
<proteinExistence type="predicted"/>
<protein>
    <submittedName>
        <fullName evidence="2">Uncharacterized protein</fullName>
    </submittedName>
</protein>
<evidence type="ECO:0000256" key="1">
    <source>
        <dbReference type="SAM" id="MobiDB-lite"/>
    </source>
</evidence>